<dbReference type="EMBL" id="JASNWA010000006">
    <property type="protein sequence ID" value="KAK3175239.1"/>
    <property type="molecule type" value="Genomic_DNA"/>
</dbReference>
<gene>
    <name evidence="3" type="ORF">OEA41_002486</name>
</gene>
<feature type="transmembrane region" description="Helical" evidence="2">
    <location>
        <begin position="48"/>
        <end position="66"/>
    </location>
</feature>
<feature type="compositionally biased region" description="Basic and acidic residues" evidence="1">
    <location>
        <begin position="116"/>
        <end position="125"/>
    </location>
</feature>
<reference evidence="3" key="1">
    <citation type="submission" date="2022-11" db="EMBL/GenBank/DDBJ databases">
        <title>Chromosomal genome sequence assembly and mating type (MAT) locus characterization of the leprose asexual lichenized fungus Lepraria neglecta (Nyl.) Erichsen.</title>
        <authorList>
            <person name="Allen J.L."/>
            <person name="Pfeffer B."/>
        </authorList>
    </citation>
    <scope>NUCLEOTIDE SEQUENCE</scope>
    <source>
        <strain evidence="3">Allen 5258</strain>
    </source>
</reference>
<evidence type="ECO:0000313" key="3">
    <source>
        <dbReference type="EMBL" id="KAK3175239.1"/>
    </source>
</evidence>
<dbReference type="Proteomes" id="UP001276659">
    <property type="component" value="Unassembled WGS sequence"/>
</dbReference>
<feature type="compositionally biased region" description="Basic and acidic residues" evidence="1">
    <location>
        <begin position="78"/>
        <end position="92"/>
    </location>
</feature>
<name>A0AAD9ZC07_9LECA</name>
<organism evidence="3 4">
    <name type="scientific">Lepraria neglecta</name>
    <dbReference type="NCBI Taxonomy" id="209136"/>
    <lineage>
        <taxon>Eukaryota</taxon>
        <taxon>Fungi</taxon>
        <taxon>Dikarya</taxon>
        <taxon>Ascomycota</taxon>
        <taxon>Pezizomycotina</taxon>
        <taxon>Lecanoromycetes</taxon>
        <taxon>OSLEUM clade</taxon>
        <taxon>Lecanoromycetidae</taxon>
        <taxon>Lecanorales</taxon>
        <taxon>Lecanorineae</taxon>
        <taxon>Stereocaulaceae</taxon>
        <taxon>Lepraria</taxon>
    </lineage>
</organism>
<accession>A0AAD9ZC07</accession>
<dbReference type="PANTHER" id="PTHR28251:SF1">
    <property type="entry name" value="V-TYPE ATPASE ASSEMBLY FACTOR PKR1"/>
    <property type="match status" value="1"/>
</dbReference>
<dbReference type="GO" id="GO:0070072">
    <property type="term" value="P:vacuolar proton-transporting V-type ATPase complex assembly"/>
    <property type="evidence" value="ECO:0007669"/>
    <property type="project" value="InterPro"/>
</dbReference>
<comment type="caution">
    <text evidence="3">The sequence shown here is derived from an EMBL/GenBank/DDBJ whole genome shotgun (WGS) entry which is preliminary data.</text>
</comment>
<dbReference type="GO" id="GO:0005789">
    <property type="term" value="C:endoplasmic reticulum membrane"/>
    <property type="evidence" value="ECO:0007669"/>
    <property type="project" value="TreeGrafter"/>
</dbReference>
<evidence type="ECO:0000256" key="1">
    <source>
        <dbReference type="SAM" id="MobiDB-lite"/>
    </source>
</evidence>
<keyword evidence="4" id="KW-1185">Reference proteome</keyword>
<dbReference type="Pfam" id="PF08636">
    <property type="entry name" value="Pkr1"/>
    <property type="match status" value="1"/>
</dbReference>
<feature type="transmembrane region" description="Helical" evidence="2">
    <location>
        <begin position="20"/>
        <end position="41"/>
    </location>
</feature>
<keyword evidence="2" id="KW-0812">Transmembrane</keyword>
<sequence length="161" mass="17387">MANFLSDLVNSIFTPGPTPSIIIATNASFAALQLVLLVLLILTYSVHFMVLSFLCAGLWCAINWFVSELEAANQKEKEAKQIREARKGRDDIGAEDSGTETEGGGNQGEGPPPATKSERLLRPDDTQGALRKRKSLGEASSGDLSTDSEWDKVEEAGDMDK</sequence>
<dbReference type="AlphaFoldDB" id="A0AAD9ZC07"/>
<proteinExistence type="predicted"/>
<dbReference type="InterPro" id="IPR013945">
    <property type="entry name" value="Pkr1"/>
</dbReference>
<dbReference type="PANTHER" id="PTHR28251">
    <property type="entry name" value="V-TYPE ATPASE ASSEMBLY FACTOR PKR1"/>
    <property type="match status" value="1"/>
</dbReference>
<keyword evidence="2" id="KW-0472">Membrane</keyword>
<evidence type="ECO:0000313" key="4">
    <source>
        <dbReference type="Proteomes" id="UP001276659"/>
    </source>
</evidence>
<evidence type="ECO:0000256" key="2">
    <source>
        <dbReference type="SAM" id="Phobius"/>
    </source>
</evidence>
<feature type="region of interest" description="Disordered" evidence="1">
    <location>
        <begin position="78"/>
        <end position="161"/>
    </location>
</feature>
<protein>
    <recommendedName>
        <fullName evidence="5">Pkr1-domain-containing protein</fullName>
    </recommendedName>
</protein>
<evidence type="ECO:0008006" key="5">
    <source>
        <dbReference type="Google" id="ProtNLM"/>
    </source>
</evidence>
<feature type="compositionally biased region" description="Basic and acidic residues" evidence="1">
    <location>
        <begin position="149"/>
        <end position="161"/>
    </location>
</feature>
<keyword evidence="2" id="KW-1133">Transmembrane helix</keyword>